<evidence type="ECO:0000256" key="2">
    <source>
        <dbReference type="ARBA" id="ARBA00001923"/>
    </source>
</evidence>
<evidence type="ECO:0000256" key="1">
    <source>
        <dbReference type="ARBA" id="ARBA00000738"/>
    </source>
</evidence>
<proteinExistence type="inferred from homology"/>
<evidence type="ECO:0000256" key="9">
    <source>
        <dbReference type="SAM" id="MobiDB-lite"/>
    </source>
</evidence>
<keyword evidence="8" id="KW-0868">Chloride</keyword>
<dbReference type="GeneID" id="25253079"/>
<dbReference type="PANTHER" id="PTHR12411">
    <property type="entry name" value="CYSTEINE PROTEASE FAMILY C1-RELATED"/>
    <property type="match status" value="1"/>
</dbReference>
<dbReference type="EMBL" id="HG675163">
    <property type="protein sequence ID" value="CDJ40514.1"/>
    <property type="molecule type" value="Genomic_DNA"/>
</dbReference>
<dbReference type="SMART" id="SM00645">
    <property type="entry name" value="Pept_C1"/>
    <property type="match status" value="1"/>
</dbReference>
<dbReference type="InterPro" id="IPR025661">
    <property type="entry name" value="Pept_asp_AS"/>
</dbReference>
<evidence type="ECO:0000256" key="7">
    <source>
        <dbReference type="ARBA" id="ARBA00023180"/>
    </source>
</evidence>
<feature type="domain" description="Peptidase C1A papain C-terminal" evidence="11">
    <location>
        <begin position="224"/>
        <end position="664"/>
    </location>
</feature>
<comment type="catalytic activity">
    <reaction evidence="1">
        <text>Release of an N-terminal dipeptide, Xaa-Yaa-|-Zaa-, except when Xaa is Arg or Lys, or Yaa or Zaa is Pro.</text>
        <dbReference type="EC" id="3.4.14.1"/>
    </reaction>
</comment>
<keyword evidence="6" id="KW-1015">Disulfide bond</keyword>
<evidence type="ECO:0000259" key="11">
    <source>
        <dbReference type="SMART" id="SM00645"/>
    </source>
</evidence>
<dbReference type="GO" id="GO:0006508">
    <property type="term" value="P:proteolysis"/>
    <property type="evidence" value="ECO:0007669"/>
    <property type="project" value="InterPro"/>
</dbReference>
<dbReference type="Gene3D" id="2.40.128.80">
    <property type="entry name" value="Cathepsin C, exclusion domain"/>
    <property type="match status" value="1"/>
</dbReference>
<dbReference type="Proteomes" id="UP000030747">
    <property type="component" value="Unassembled WGS sequence"/>
</dbReference>
<evidence type="ECO:0000256" key="3">
    <source>
        <dbReference type="ARBA" id="ARBA00008455"/>
    </source>
</evidence>
<feature type="signal peptide" evidence="10">
    <location>
        <begin position="1"/>
        <end position="42"/>
    </location>
</feature>
<dbReference type="InterPro" id="IPR036496">
    <property type="entry name" value="CathepsinC_exc_dom_sf"/>
</dbReference>
<dbReference type="SUPFAM" id="SSF54001">
    <property type="entry name" value="Cysteine proteinases"/>
    <property type="match status" value="1"/>
</dbReference>
<comment type="cofactor">
    <cofactor evidence="2">
        <name>chloride</name>
        <dbReference type="ChEBI" id="CHEBI:17996"/>
    </cofactor>
</comment>
<dbReference type="PROSITE" id="PS00639">
    <property type="entry name" value="THIOL_PROTEASE_HIS"/>
    <property type="match status" value="1"/>
</dbReference>
<organism evidence="12 13">
    <name type="scientific">Eimeria tenella</name>
    <name type="common">Coccidian parasite</name>
    <dbReference type="NCBI Taxonomy" id="5802"/>
    <lineage>
        <taxon>Eukaryota</taxon>
        <taxon>Sar</taxon>
        <taxon>Alveolata</taxon>
        <taxon>Apicomplexa</taxon>
        <taxon>Conoidasida</taxon>
        <taxon>Coccidia</taxon>
        <taxon>Eucoccidiorida</taxon>
        <taxon>Eimeriorina</taxon>
        <taxon>Eimeriidae</taxon>
        <taxon>Eimeria</taxon>
    </lineage>
</organism>
<dbReference type="InterPro" id="IPR014882">
    <property type="entry name" value="CathepsinC_exc"/>
</dbReference>
<dbReference type="VEuPathDB" id="ToxoDB:ETH_00019755"/>
<dbReference type="OMA" id="CYIASQM"/>
<dbReference type="GO" id="GO:0008234">
    <property type="term" value="F:cysteine-type peptidase activity"/>
    <property type="evidence" value="ECO:0007669"/>
    <property type="project" value="InterPro"/>
</dbReference>
<dbReference type="Pfam" id="PF00112">
    <property type="entry name" value="Peptidase_C1"/>
    <property type="match status" value="2"/>
</dbReference>
<sequence>MRRTEPAGGGPRGRQGPLLPRLLLPLLLLLCCSSSLLLPVAADLPIHATIKDMKGHWTFLLTPPVTGAIQSCGSGAPNKNTENLEAPVADSRTYLSRHGGVSTALELELSDETVPLNWVYDTKDNLHRNEWKMLAVKDKEKKVVGGWTAVYDEGFEVHLTNKTRLFAILKYSVKQNCPEAKDGDLEDSNGETVCYSTDPSKTQLGWYSSTAADGSVASGCFFGEKEEKDSAAAAAAFVVLHQRAAAAQQQEAAAAAAGGAQELSYFLSEDFVLQHNSKKSSWIAAVNSSFANQNKNFLNSLLKQFQSSPRLLGSSEGGPVFLEEAAEDAASTQAFACPCKEGEKALDTRSKSAAAAAAVLSPVSLAQEESKAKTKTVPVKAHSQQQQQQQEEQQQQQLQQMQQQQEAAVKLSPQSVLSCSFYNQGCHGGLPYLVGKHATEIGILDEQCMPYTAMDLSSCPVLNRNKNEKDFLKSEKDFLKGEINGSGEDSSSNAAFLLSGEATGTCHQGENRWFAKGYGYVGGCYECLSCSAEQKIMKEIMTNGPVAAALDAPPSLFAYSSGVYTTRGAPHARVCDLPGAPSFLPTSSSSSSSSSGSALSGWEYTNHAVTIVGWGETGSGSGSDPQKYWIVRNTWGPQWGLKGFFLLERGNNSGGIENQTSFIDPDLTRGKGLALASASNQLAS</sequence>
<reference evidence="12" key="2">
    <citation type="submission" date="2013-10" db="EMBL/GenBank/DDBJ databases">
        <authorList>
            <person name="Aslett M."/>
        </authorList>
    </citation>
    <scope>NUCLEOTIDE SEQUENCE [LARGE SCALE GENOMIC DNA]</scope>
    <source>
        <strain evidence="12">Houghton</strain>
    </source>
</reference>
<evidence type="ECO:0000256" key="5">
    <source>
        <dbReference type="ARBA" id="ARBA00023145"/>
    </source>
</evidence>
<gene>
    <name evidence="12" type="ORF">ETH_00019755</name>
</gene>
<evidence type="ECO:0000256" key="6">
    <source>
        <dbReference type="ARBA" id="ARBA00023157"/>
    </source>
</evidence>
<evidence type="ECO:0000256" key="10">
    <source>
        <dbReference type="SAM" id="SignalP"/>
    </source>
</evidence>
<dbReference type="SUPFAM" id="SSF75001">
    <property type="entry name" value="Dipeptidyl peptidase I (cathepsin C), exclusion domain"/>
    <property type="match status" value="1"/>
</dbReference>
<keyword evidence="7" id="KW-0325">Glycoprotein</keyword>
<dbReference type="OrthoDB" id="640249at2759"/>
<keyword evidence="5" id="KW-0865">Zymogen</keyword>
<dbReference type="VEuPathDB" id="ToxoDB:ETH2_1231800"/>
<dbReference type="RefSeq" id="XP_013231264.1">
    <property type="nucleotide sequence ID" value="XM_013375810.1"/>
</dbReference>
<dbReference type="InterPro" id="IPR025660">
    <property type="entry name" value="Pept_his_AS"/>
</dbReference>
<dbReference type="InterPro" id="IPR038765">
    <property type="entry name" value="Papain-like_cys_pep_sf"/>
</dbReference>
<comment type="similarity">
    <text evidence="3">Belongs to the peptidase C1 family.</text>
</comment>
<keyword evidence="13" id="KW-1185">Reference proteome</keyword>
<evidence type="ECO:0000313" key="12">
    <source>
        <dbReference type="EMBL" id="CDJ40514.1"/>
    </source>
</evidence>
<evidence type="ECO:0000313" key="13">
    <source>
        <dbReference type="Proteomes" id="UP000030747"/>
    </source>
</evidence>
<accession>U6KVZ8</accession>
<evidence type="ECO:0000256" key="8">
    <source>
        <dbReference type="ARBA" id="ARBA00023214"/>
    </source>
</evidence>
<name>U6KVZ8_EIMTE</name>
<dbReference type="PROSITE" id="PS00640">
    <property type="entry name" value="THIOL_PROTEASE_ASN"/>
    <property type="match status" value="1"/>
</dbReference>
<dbReference type="AlphaFoldDB" id="U6KVZ8"/>
<dbReference type="InterPro" id="IPR000668">
    <property type="entry name" value="Peptidase_C1A_C"/>
</dbReference>
<keyword evidence="10" id="KW-0732">Signal</keyword>
<evidence type="ECO:0000256" key="4">
    <source>
        <dbReference type="ARBA" id="ARBA00012059"/>
    </source>
</evidence>
<reference evidence="12" key="1">
    <citation type="submission" date="2013-10" db="EMBL/GenBank/DDBJ databases">
        <title>Genomic analysis of the causative agents of coccidiosis in chickens.</title>
        <authorList>
            <person name="Reid A.J."/>
            <person name="Blake D."/>
            <person name="Billington K."/>
            <person name="Browne H."/>
            <person name="Dunn M."/>
            <person name="Hung S."/>
            <person name="Kawahara F."/>
            <person name="Miranda-Saavedra D."/>
            <person name="Mourier T."/>
            <person name="Nagra H."/>
            <person name="Otto T.D."/>
            <person name="Rawlings N."/>
            <person name="Sanchez A."/>
            <person name="Sanders M."/>
            <person name="Subramaniam C."/>
            <person name="Tay Y."/>
            <person name="Dear P."/>
            <person name="Doerig C."/>
            <person name="Gruber A."/>
            <person name="Parkinson J."/>
            <person name="Shirley M."/>
            <person name="Wan K.L."/>
            <person name="Berriman M."/>
            <person name="Tomley F."/>
            <person name="Pain A."/>
        </authorList>
    </citation>
    <scope>NUCLEOTIDE SEQUENCE [LARGE SCALE GENOMIC DNA]</scope>
    <source>
        <strain evidence="12">Houghton</strain>
    </source>
</reference>
<dbReference type="InterPro" id="IPR013128">
    <property type="entry name" value="Peptidase_C1A"/>
</dbReference>
<feature type="region of interest" description="Disordered" evidence="9">
    <location>
        <begin position="369"/>
        <end position="392"/>
    </location>
</feature>
<dbReference type="Pfam" id="PF08773">
    <property type="entry name" value="CathepsinC_exc"/>
    <property type="match status" value="1"/>
</dbReference>
<dbReference type="GO" id="GO:0008239">
    <property type="term" value="F:dipeptidyl-peptidase activity"/>
    <property type="evidence" value="ECO:0007669"/>
    <property type="project" value="UniProtKB-EC"/>
</dbReference>
<feature type="chain" id="PRO_5004673332" description="dipeptidyl-peptidase I" evidence="10">
    <location>
        <begin position="43"/>
        <end position="684"/>
    </location>
</feature>
<dbReference type="Gene3D" id="3.90.70.10">
    <property type="entry name" value="Cysteine proteinases"/>
    <property type="match status" value="1"/>
</dbReference>
<dbReference type="EC" id="3.4.14.1" evidence="4"/>
<protein>
    <recommendedName>
        <fullName evidence="4">dipeptidyl-peptidase I</fullName>
        <ecNumber evidence="4">3.4.14.1</ecNumber>
    </recommendedName>
</protein>